<protein>
    <submittedName>
        <fullName evidence="3">Phosphatase PAP2 family protein</fullName>
    </submittedName>
</protein>
<keyword evidence="1" id="KW-0812">Transmembrane</keyword>
<feature type="transmembrane region" description="Helical" evidence="1">
    <location>
        <begin position="204"/>
        <end position="222"/>
    </location>
</feature>
<proteinExistence type="predicted"/>
<feature type="transmembrane region" description="Helical" evidence="1">
    <location>
        <begin position="98"/>
        <end position="117"/>
    </location>
</feature>
<sequence>MNTATKIYLKKLTRRRDIWLSVLTTLPFVLFPQLDIWTSQQFFHNEHFFLANDFWVEVMYKIFANIQFVLIPLLLLPLIWISVKKSNSATLLCWRKKLLFLALCLALGPGILVNVVLKDNSVGRPRPIQVHQFGGQSDFAPVLRYSGECRRNCSFVSGHAAIAFYFIVLAWAFRNRNLFIVGVLLGCLVGFVRIVQGGHFLSDVIFAFWADYWTFVSIALLFRYPLPKKCPSQCPHQFN</sequence>
<reference evidence="3 4" key="1">
    <citation type="journal article" date="2013" name="Int. J. Syst. Evol. Microbiol.">
        <title>Celerinatantimonas yamalensis sp. nov., a cold-adapted diazotrophic bacterium from a cold permafrost brine.</title>
        <authorList>
            <person name="Shcherbakova V."/>
            <person name="Chuvilskaya N."/>
            <person name="Rivkina E."/>
            <person name="Demidov N."/>
            <person name="Uchaeva V."/>
            <person name="Suetin S."/>
            <person name="Suzina N."/>
            <person name="Gilichinsky D."/>
        </authorList>
    </citation>
    <scope>NUCLEOTIDE SEQUENCE [LARGE SCALE GENOMIC DNA]</scope>
    <source>
        <strain evidence="3 4">C7</strain>
    </source>
</reference>
<dbReference type="InterPro" id="IPR036938">
    <property type="entry name" value="PAP2/HPO_sf"/>
</dbReference>
<feature type="transmembrane region" description="Helical" evidence="1">
    <location>
        <begin position="155"/>
        <end position="173"/>
    </location>
</feature>
<dbReference type="InterPro" id="IPR000326">
    <property type="entry name" value="PAP2/HPO"/>
</dbReference>
<evidence type="ECO:0000259" key="2">
    <source>
        <dbReference type="Pfam" id="PF01569"/>
    </source>
</evidence>
<keyword evidence="1" id="KW-1133">Transmembrane helix</keyword>
<gene>
    <name evidence="3" type="ORF">ABUE30_07755</name>
</gene>
<dbReference type="Proteomes" id="UP001629953">
    <property type="component" value="Unassembled WGS sequence"/>
</dbReference>
<evidence type="ECO:0000313" key="3">
    <source>
        <dbReference type="EMBL" id="MFM2484960.1"/>
    </source>
</evidence>
<evidence type="ECO:0000313" key="4">
    <source>
        <dbReference type="Proteomes" id="UP001629953"/>
    </source>
</evidence>
<evidence type="ECO:0000256" key="1">
    <source>
        <dbReference type="SAM" id="Phobius"/>
    </source>
</evidence>
<name>A0ABW9G6V7_9GAMM</name>
<comment type="caution">
    <text evidence="3">The sequence shown here is derived from an EMBL/GenBank/DDBJ whole genome shotgun (WGS) entry which is preliminary data.</text>
</comment>
<accession>A0ABW9G6V7</accession>
<feature type="transmembrane region" description="Helical" evidence="1">
    <location>
        <begin position="58"/>
        <end position="78"/>
    </location>
</feature>
<keyword evidence="4" id="KW-1185">Reference proteome</keyword>
<dbReference type="Pfam" id="PF01569">
    <property type="entry name" value="PAP2"/>
    <property type="match status" value="1"/>
</dbReference>
<feature type="domain" description="Phosphatidic acid phosphatase type 2/haloperoxidase" evidence="2">
    <location>
        <begin position="101"/>
        <end position="210"/>
    </location>
</feature>
<feature type="transmembrane region" description="Helical" evidence="1">
    <location>
        <begin position="18"/>
        <end position="38"/>
    </location>
</feature>
<dbReference type="Gene3D" id="1.20.144.10">
    <property type="entry name" value="Phosphatidic acid phosphatase type 2/haloperoxidase"/>
    <property type="match status" value="1"/>
</dbReference>
<feature type="transmembrane region" description="Helical" evidence="1">
    <location>
        <begin position="178"/>
        <end position="198"/>
    </location>
</feature>
<dbReference type="EMBL" id="JBEQCT010000002">
    <property type="protein sequence ID" value="MFM2484960.1"/>
    <property type="molecule type" value="Genomic_DNA"/>
</dbReference>
<organism evidence="3 4">
    <name type="scientific">Celerinatantimonas yamalensis</name>
    <dbReference type="NCBI Taxonomy" id="559956"/>
    <lineage>
        <taxon>Bacteria</taxon>
        <taxon>Pseudomonadati</taxon>
        <taxon>Pseudomonadota</taxon>
        <taxon>Gammaproteobacteria</taxon>
        <taxon>Celerinatantimonadaceae</taxon>
        <taxon>Celerinatantimonas</taxon>
    </lineage>
</organism>
<keyword evidence="1" id="KW-0472">Membrane</keyword>
<dbReference type="CDD" id="cd03396">
    <property type="entry name" value="PAP2_like_6"/>
    <property type="match status" value="1"/>
</dbReference>
<dbReference type="RefSeq" id="WP_408623148.1">
    <property type="nucleotide sequence ID" value="NZ_JBEQCT010000002.1"/>
</dbReference>
<dbReference type="SUPFAM" id="SSF48317">
    <property type="entry name" value="Acid phosphatase/Vanadium-dependent haloperoxidase"/>
    <property type="match status" value="1"/>
</dbReference>